<dbReference type="EMBL" id="FONX01000004">
    <property type="protein sequence ID" value="SFE70021.1"/>
    <property type="molecule type" value="Genomic_DNA"/>
</dbReference>
<dbReference type="OrthoDB" id="9804758at2"/>
<dbReference type="PANTHER" id="PTHR40072">
    <property type="entry name" value="MOLYBDOPTERIN-GUANINE DINUCLEOTIDE BIOSYNTHESIS ADAPTER PROTEIN-RELATED"/>
    <property type="match status" value="1"/>
</dbReference>
<dbReference type="Gene3D" id="3.40.50.300">
    <property type="entry name" value="P-loop containing nucleotide triphosphate hydrolases"/>
    <property type="match status" value="1"/>
</dbReference>
<sequence length="196" mass="21301">MKVVGFAGFSGCGKTTLVEQLIPELRLQGLRVSVVKHAHHNFDIDHVGKDTWRHREAGAYEVAVASDRRLAVMREFESPGALSVHALLAELDAGVDWVLVEGFKESDLPKVEVWRMPSPDYRERPARYPEDPHIVAIATDAAPAGLPAPTTLPVFDVRDPHALANWLLVQGGRFDYARPVAPASAAAVPPHPAGAL</sequence>
<dbReference type="InterPro" id="IPR052539">
    <property type="entry name" value="MGD_biosynthesis_adapter"/>
</dbReference>
<dbReference type="AlphaFoldDB" id="A0A1I2CNY3"/>
<dbReference type="CDD" id="cd03116">
    <property type="entry name" value="MobB"/>
    <property type="match status" value="1"/>
</dbReference>
<dbReference type="GO" id="GO:0005525">
    <property type="term" value="F:GTP binding"/>
    <property type="evidence" value="ECO:0007669"/>
    <property type="project" value="InterPro"/>
</dbReference>
<dbReference type="RefSeq" id="WP_092939137.1">
    <property type="nucleotide sequence ID" value="NZ_FONX01000004.1"/>
</dbReference>
<evidence type="ECO:0000259" key="1">
    <source>
        <dbReference type="Pfam" id="PF03205"/>
    </source>
</evidence>
<dbReference type="NCBIfam" id="TIGR00176">
    <property type="entry name" value="mobB"/>
    <property type="match status" value="1"/>
</dbReference>
<organism evidence="2 3">
    <name type="scientific">Paracidovorax wautersii</name>
    <dbReference type="NCBI Taxonomy" id="1177982"/>
    <lineage>
        <taxon>Bacteria</taxon>
        <taxon>Pseudomonadati</taxon>
        <taxon>Pseudomonadota</taxon>
        <taxon>Betaproteobacteria</taxon>
        <taxon>Burkholderiales</taxon>
        <taxon>Comamonadaceae</taxon>
        <taxon>Paracidovorax</taxon>
    </lineage>
</organism>
<name>A0A1I2CNY3_9BURK</name>
<dbReference type="GO" id="GO:0006777">
    <property type="term" value="P:Mo-molybdopterin cofactor biosynthetic process"/>
    <property type="evidence" value="ECO:0007669"/>
    <property type="project" value="InterPro"/>
</dbReference>
<accession>A0A1I2CNY3</accession>
<dbReference type="Proteomes" id="UP000199119">
    <property type="component" value="Unassembled WGS sequence"/>
</dbReference>
<dbReference type="SUPFAM" id="SSF52540">
    <property type="entry name" value="P-loop containing nucleoside triphosphate hydrolases"/>
    <property type="match status" value="1"/>
</dbReference>
<gene>
    <name evidence="2" type="ORF">SAMN04489711_104205</name>
</gene>
<protein>
    <submittedName>
        <fullName evidence="2">Molybdopterin guanine dinucleotide biosynthesis accessory protein MobB</fullName>
    </submittedName>
</protein>
<evidence type="ECO:0000313" key="3">
    <source>
        <dbReference type="Proteomes" id="UP000199119"/>
    </source>
</evidence>
<feature type="domain" description="Molybdopterin-guanine dinucleotide biosynthesis protein B (MobB)" evidence="1">
    <location>
        <begin position="3"/>
        <end position="140"/>
    </location>
</feature>
<dbReference type="STRING" id="1177982.SAMN04489711_104205"/>
<keyword evidence="3" id="KW-1185">Reference proteome</keyword>
<proteinExistence type="predicted"/>
<evidence type="ECO:0000313" key="2">
    <source>
        <dbReference type="EMBL" id="SFE70021.1"/>
    </source>
</evidence>
<reference evidence="3" key="1">
    <citation type="submission" date="2016-10" db="EMBL/GenBank/DDBJ databases">
        <authorList>
            <person name="Varghese N."/>
            <person name="Submissions S."/>
        </authorList>
    </citation>
    <scope>NUCLEOTIDE SEQUENCE [LARGE SCALE GENOMIC DNA]</scope>
    <source>
        <strain evidence="3">DSM 27981</strain>
    </source>
</reference>
<dbReference type="Pfam" id="PF03205">
    <property type="entry name" value="MobB"/>
    <property type="match status" value="1"/>
</dbReference>
<dbReference type="InterPro" id="IPR004435">
    <property type="entry name" value="MobB_dom"/>
</dbReference>
<dbReference type="InterPro" id="IPR027417">
    <property type="entry name" value="P-loop_NTPase"/>
</dbReference>
<dbReference type="PANTHER" id="PTHR40072:SF1">
    <property type="entry name" value="MOLYBDOPTERIN-GUANINE DINUCLEOTIDE BIOSYNTHESIS ADAPTER PROTEIN"/>
    <property type="match status" value="1"/>
</dbReference>